<dbReference type="GO" id="GO:0051539">
    <property type="term" value="F:4 iron, 4 sulfur cluster binding"/>
    <property type="evidence" value="ECO:0007669"/>
    <property type="project" value="UniProtKB-KW"/>
</dbReference>
<keyword evidence="5" id="KW-0671">Queuosine biosynthesis</keyword>
<evidence type="ECO:0000256" key="8">
    <source>
        <dbReference type="ARBA" id="ARBA00023014"/>
    </source>
</evidence>
<dbReference type="AlphaFoldDB" id="A0A068NTV0"/>
<evidence type="ECO:0000256" key="2">
    <source>
        <dbReference type="ARBA" id="ARBA00022490"/>
    </source>
</evidence>
<evidence type="ECO:0000256" key="1">
    <source>
        <dbReference type="ARBA" id="ARBA00022485"/>
    </source>
</evidence>
<evidence type="ECO:0000313" key="11">
    <source>
        <dbReference type="Proteomes" id="UP000027982"/>
    </source>
</evidence>
<dbReference type="PROSITE" id="PS51379">
    <property type="entry name" value="4FE4S_FER_2"/>
    <property type="match status" value="1"/>
</dbReference>
<dbReference type="PROSITE" id="PS00198">
    <property type="entry name" value="4FE4S_FER_1"/>
    <property type="match status" value="1"/>
</dbReference>
<protein>
    <submittedName>
        <fullName evidence="10">Iron-sulfur cluster binding protein</fullName>
    </submittedName>
</protein>
<proteinExistence type="predicted"/>
<keyword evidence="8" id="KW-0411">Iron-sulfur</keyword>
<dbReference type="GO" id="GO:0052693">
    <property type="term" value="F:epoxyqueuosine reductase activity"/>
    <property type="evidence" value="ECO:0007669"/>
    <property type="project" value="TreeGrafter"/>
</dbReference>
<keyword evidence="6" id="KW-0560">Oxidoreductase</keyword>
<gene>
    <name evidence="10" type="ORF">OP10G_3498</name>
</gene>
<dbReference type="GO" id="GO:0046872">
    <property type="term" value="F:metal ion binding"/>
    <property type="evidence" value="ECO:0007669"/>
    <property type="project" value="UniProtKB-KW"/>
</dbReference>
<dbReference type="InterPro" id="IPR017896">
    <property type="entry name" value="4Fe4S_Fe-S-bd"/>
</dbReference>
<evidence type="ECO:0000256" key="3">
    <source>
        <dbReference type="ARBA" id="ARBA00022694"/>
    </source>
</evidence>
<dbReference type="EMBL" id="CP007139">
    <property type="protein sequence ID" value="AIE86866.1"/>
    <property type="molecule type" value="Genomic_DNA"/>
</dbReference>
<sequence length="307" mass="34484">MLLKIEARRLGFELCGVAEAVEAPHLREYAAWLDKGYHGEMGYLREHLPIKAHPRALLPGVRSVIAVGLNYNQPNPPRPGRPRIARYALGRDYHRVLRGKLKKLAAWIEANHPGSECRACVDSAPVFERDYARLAGLGWFGKNTMLINSQRGSWFFIGLLLTTVEFHPDEAAVGACGTCRRCIDACPTGAIVFEEGRWQVDARHCISYLTIEHPGELPRPTGEWTFGCDVCQEVCPFNHPRPRAPLRAQVTEEPDFLAQREWPSLVELAELSYERWDHLTRGSAVRRTGIEGLRRNAGANLKNSDAS</sequence>
<dbReference type="PANTHER" id="PTHR30002:SF4">
    <property type="entry name" value="EPOXYQUEUOSINE REDUCTASE"/>
    <property type="match status" value="1"/>
</dbReference>
<dbReference type="Gene3D" id="3.30.70.20">
    <property type="match status" value="1"/>
</dbReference>
<dbReference type="SUPFAM" id="SSF46548">
    <property type="entry name" value="alpha-helical ferredoxin"/>
    <property type="match status" value="1"/>
</dbReference>
<accession>A0A068NTV0</accession>
<dbReference type="Pfam" id="PF08331">
    <property type="entry name" value="QueG_DUF1730"/>
    <property type="match status" value="1"/>
</dbReference>
<reference evidence="10 11" key="1">
    <citation type="journal article" date="2014" name="PLoS ONE">
        <title>The first complete genome sequence of the class fimbriimonadia in the phylum armatimonadetes.</title>
        <authorList>
            <person name="Hu Z.Y."/>
            <person name="Wang Y.Z."/>
            <person name="Im W.T."/>
            <person name="Wang S.Y."/>
            <person name="Zhao G.P."/>
            <person name="Zheng H.J."/>
            <person name="Quan Z.X."/>
        </authorList>
    </citation>
    <scope>NUCLEOTIDE SEQUENCE [LARGE SCALE GENOMIC DNA]</scope>
    <source>
        <strain evidence="10">Gsoil 348</strain>
    </source>
</reference>
<dbReference type="Pfam" id="PF13484">
    <property type="entry name" value="Fer4_16"/>
    <property type="match status" value="1"/>
</dbReference>
<dbReference type="InterPro" id="IPR013542">
    <property type="entry name" value="QueG_DUF1730"/>
</dbReference>
<dbReference type="KEGG" id="fgi:OP10G_3498"/>
<name>A0A068NTV0_FIMGI</name>
<evidence type="ECO:0000256" key="7">
    <source>
        <dbReference type="ARBA" id="ARBA00023004"/>
    </source>
</evidence>
<keyword evidence="11" id="KW-1185">Reference proteome</keyword>
<evidence type="ECO:0000256" key="6">
    <source>
        <dbReference type="ARBA" id="ARBA00023002"/>
    </source>
</evidence>
<evidence type="ECO:0000259" key="9">
    <source>
        <dbReference type="PROSITE" id="PS51379"/>
    </source>
</evidence>
<dbReference type="GO" id="GO:0008616">
    <property type="term" value="P:tRNA queuosine(34) biosynthetic process"/>
    <property type="evidence" value="ECO:0007669"/>
    <property type="project" value="UniProtKB-KW"/>
</dbReference>
<keyword evidence="3" id="KW-0819">tRNA processing</keyword>
<organism evidence="10 11">
    <name type="scientific">Fimbriimonas ginsengisoli Gsoil 348</name>
    <dbReference type="NCBI Taxonomy" id="661478"/>
    <lineage>
        <taxon>Bacteria</taxon>
        <taxon>Bacillati</taxon>
        <taxon>Armatimonadota</taxon>
        <taxon>Fimbriimonadia</taxon>
        <taxon>Fimbriimonadales</taxon>
        <taxon>Fimbriimonadaceae</taxon>
        <taxon>Fimbriimonas</taxon>
    </lineage>
</organism>
<dbReference type="InterPro" id="IPR004453">
    <property type="entry name" value="QueG"/>
</dbReference>
<dbReference type="NCBIfam" id="TIGR00276">
    <property type="entry name" value="tRNA epoxyqueuosine(34) reductase QueG"/>
    <property type="match status" value="1"/>
</dbReference>
<dbReference type="HOGENOM" id="CLU_030790_0_0_0"/>
<keyword evidence="1" id="KW-0004">4Fe-4S</keyword>
<dbReference type="InterPro" id="IPR017900">
    <property type="entry name" value="4Fe4S_Fe_S_CS"/>
</dbReference>
<keyword evidence="4" id="KW-0479">Metal-binding</keyword>
<evidence type="ECO:0000256" key="4">
    <source>
        <dbReference type="ARBA" id="ARBA00022723"/>
    </source>
</evidence>
<dbReference type="STRING" id="661478.OP10G_3498"/>
<dbReference type="PANTHER" id="PTHR30002">
    <property type="entry name" value="EPOXYQUEUOSINE REDUCTASE"/>
    <property type="match status" value="1"/>
</dbReference>
<evidence type="ECO:0000313" key="10">
    <source>
        <dbReference type="EMBL" id="AIE86866.1"/>
    </source>
</evidence>
<keyword evidence="2" id="KW-0963">Cytoplasm</keyword>
<dbReference type="Proteomes" id="UP000027982">
    <property type="component" value="Chromosome"/>
</dbReference>
<evidence type="ECO:0000256" key="5">
    <source>
        <dbReference type="ARBA" id="ARBA00022785"/>
    </source>
</evidence>
<dbReference type="eggNOG" id="COG1600">
    <property type="taxonomic scope" value="Bacteria"/>
</dbReference>
<keyword evidence="7" id="KW-0408">Iron</keyword>
<feature type="domain" description="4Fe-4S ferredoxin-type" evidence="9">
    <location>
        <begin position="166"/>
        <end position="196"/>
    </location>
</feature>